<proteinExistence type="predicted"/>
<dbReference type="InterPro" id="IPR010559">
    <property type="entry name" value="Sig_transdc_His_kin_internal"/>
</dbReference>
<dbReference type="EMBL" id="SRMP02000005">
    <property type="protein sequence ID" value="MFN0290765.1"/>
    <property type="molecule type" value="Genomic_DNA"/>
</dbReference>
<feature type="domain" description="7TM-DISM receptor extracellular" evidence="5">
    <location>
        <begin position="68"/>
        <end position="149"/>
    </location>
</feature>
<dbReference type="InterPro" id="IPR050640">
    <property type="entry name" value="Bact_2-comp_sensor_kinase"/>
</dbReference>
<dbReference type="Pfam" id="PF07696">
    <property type="entry name" value="7TMR-DISMED2"/>
    <property type="match status" value="1"/>
</dbReference>
<feature type="transmembrane region" description="Helical" evidence="1">
    <location>
        <begin position="213"/>
        <end position="239"/>
    </location>
</feature>
<organism evidence="6 7">
    <name type="scientific">Pedobacter helvus</name>
    <dbReference type="NCBI Taxonomy" id="2563444"/>
    <lineage>
        <taxon>Bacteria</taxon>
        <taxon>Pseudomonadati</taxon>
        <taxon>Bacteroidota</taxon>
        <taxon>Sphingobacteriia</taxon>
        <taxon>Sphingobacteriales</taxon>
        <taxon>Sphingobacteriaceae</taxon>
        <taxon>Pedobacter</taxon>
    </lineage>
</organism>
<dbReference type="Pfam" id="PF07695">
    <property type="entry name" value="7TMR-DISM_7TM"/>
    <property type="match status" value="1"/>
</dbReference>
<evidence type="ECO:0000259" key="5">
    <source>
        <dbReference type="Pfam" id="PF07696"/>
    </source>
</evidence>
<gene>
    <name evidence="6" type="ORF">E5L68_005150</name>
</gene>
<dbReference type="InterPro" id="IPR011623">
    <property type="entry name" value="7TMR_DISM_rcpt_extracell_dom1"/>
</dbReference>
<dbReference type="Proteomes" id="UP001517367">
    <property type="component" value="Unassembled WGS sequence"/>
</dbReference>
<feature type="transmembrane region" description="Helical" evidence="1">
    <location>
        <begin position="251"/>
        <end position="268"/>
    </location>
</feature>
<dbReference type="RefSeq" id="WP_171046994.1">
    <property type="nucleotide sequence ID" value="NZ_SRMP02000005.1"/>
</dbReference>
<feature type="transmembrane region" description="Helical" evidence="1">
    <location>
        <begin position="375"/>
        <end position="395"/>
    </location>
</feature>
<keyword evidence="7" id="KW-1185">Reference proteome</keyword>
<dbReference type="Gene3D" id="2.60.40.2380">
    <property type="match status" value="1"/>
</dbReference>
<dbReference type="PANTHER" id="PTHR34220">
    <property type="entry name" value="SENSOR HISTIDINE KINASE YPDA"/>
    <property type="match status" value="1"/>
</dbReference>
<evidence type="ECO:0000259" key="3">
    <source>
        <dbReference type="Pfam" id="PF06580"/>
    </source>
</evidence>
<evidence type="ECO:0000259" key="4">
    <source>
        <dbReference type="Pfam" id="PF07695"/>
    </source>
</evidence>
<sequence>MKKAFLCCLLLFALVMAKADTVYVADLARQISLKSLQKVAVAEVPISTHYKLPPEHAFRPFLPNYKSKSKHAYWLKITLKNNSGYRRQLYFNSSMCDYTFLYRKEKKSLIKLSVAGRLVTNSELPLKYNYLLLPIDLEENIAVTYYLLAYNQHVGAPHINFQLYNNDDLPFDDYRDEFKETVITLFFFGAFSFLSLFMLFMHRKSGQRIYLFYALYLIGAILYSLTRLSPITLLGAWLGNFPVWRIAFNEPAQFIFFALYNLFAIELLDAKKQDPILAKILQRLAIAYVLYALAYYLFNTFYLNQQMRNILFNVHRIILFPINILLIARCIYKIKSPVLGYFVTGMVFFMMASLLAVFSVLFLRNFDSGEPIKAINIFQVGLMLEALCFAFALGYKIKLAEQEKKESQQALILQLEANQLLTKQTNAILEEKVKLRTQELLLANQKIEEKKAKEVKDFFEKKLAQAETMALRSQMNPHFLFNSLNAIKYLIQTNESKMAISYLTKFSRLVRIVLEHSKTELISLESELEALRLYLEIESKRLGEQFHYEIKIAKSISTSGIQIPPMLLQPFVENAIWHGLLNSNKPHKVVNIILQKIPRKNGIICQIIDNGIGREKASLIKRNTMKTHQSFGMSLILDRVKLFNLQPYRKIEVSIDDVIKNEEIDGTNVSIKIYETTTD</sequence>
<keyword evidence="6" id="KW-0808">Transferase</keyword>
<keyword evidence="6" id="KW-0418">Kinase</keyword>
<feature type="transmembrane region" description="Helical" evidence="1">
    <location>
        <begin position="310"/>
        <end position="332"/>
    </location>
</feature>
<keyword evidence="1" id="KW-0812">Transmembrane</keyword>
<evidence type="ECO:0000256" key="1">
    <source>
        <dbReference type="SAM" id="Phobius"/>
    </source>
</evidence>
<feature type="transmembrane region" description="Helical" evidence="1">
    <location>
        <begin position="280"/>
        <end position="298"/>
    </location>
</feature>
<dbReference type="InterPro" id="IPR036890">
    <property type="entry name" value="HATPase_C_sf"/>
</dbReference>
<protein>
    <submittedName>
        <fullName evidence="6">Histidine kinase</fullName>
    </submittedName>
</protein>
<dbReference type="PANTHER" id="PTHR34220:SF7">
    <property type="entry name" value="SENSOR HISTIDINE KINASE YPDA"/>
    <property type="match status" value="1"/>
</dbReference>
<keyword evidence="2" id="KW-0732">Signal</keyword>
<reference evidence="6 7" key="1">
    <citation type="submission" date="2024-12" db="EMBL/GenBank/DDBJ databases">
        <authorList>
            <person name="Hu S."/>
        </authorList>
    </citation>
    <scope>NUCLEOTIDE SEQUENCE [LARGE SCALE GENOMIC DNA]</scope>
    <source>
        <strain evidence="6 7">P-25</strain>
    </source>
</reference>
<dbReference type="Pfam" id="PF06580">
    <property type="entry name" value="His_kinase"/>
    <property type="match status" value="1"/>
</dbReference>
<dbReference type="GO" id="GO:0016301">
    <property type="term" value="F:kinase activity"/>
    <property type="evidence" value="ECO:0007669"/>
    <property type="project" value="UniProtKB-KW"/>
</dbReference>
<dbReference type="SUPFAM" id="SSF55874">
    <property type="entry name" value="ATPase domain of HSP90 chaperone/DNA topoisomerase II/histidine kinase"/>
    <property type="match status" value="1"/>
</dbReference>
<feature type="transmembrane region" description="Helical" evidence="1">
    <location>
        <begin position="339"/>
        <end position="363"/>
    </location>
</feature>
<feature type="domain" description="Signal transduction histidine kinase internal region" evidence="3">
    <location>
        <begin position="466"/>
        <end position="546"/>
    </location>
</feature>
<dbReference type="Gene3D" id="3.30.565.10">
    <property type="entry name" value="Histidine kinase-like ATPase, C-terminal domain"/>
    <property type="match status" value="1"/>
</dbReference>
<evidence type="ECO:0000313" key="6">
    <source>
        <dbReference type="EMBL" id="MFN0290765.1"/>
    </source>
</evidence>
<name>A0ABW9JEM8_9SPHI</name>
<feature type="chain" id="PRO_5045774476" evidence="2">
    <location>
        <begin position="20"/>
        <end position="679"/>
    </location>
</feature>
<comment type="caution">
    <text evidence="6">The sequence shown here is derived from an EMBL/GenBank/DDBJ whole genome shotgun (WGS) entry which is preliminary data.</text>
</comment>
<evidence type="ECO:0000256" key="2">
    <source>
        <dbReference type="SAM" id="SignalP"/>
    </source>
</evidence>
<dbReference type="InterPro" id="IPR011622">
    <property type="entry name" value="7TMR_DISM_rcpt_extracell_dom2"/>
</dbReference>
<keyword evidence="1" id="KW-0472">Membrane</keyword>
<feature type="signal peptide" evidence="2">
    <location>
        <begin position="1"/>
        <end position="19"/>
    </location>
</feature>
<feature type="transmembrane region" description="Helical" evidence="1">
    <location>
        <begin position="182"/>
        <end position="201"/>
    </location>
</feature>
<evidence type="ECO:0000313" key="7">
    <source>
        <dbReference type="Proteomes" id="UP001517367"/>
    </source>
</evidence>
<keyword evidence="1" id="KW-1133">Transmembrane helix</keyword>
<feature type="domain" description="7TM-DISM receptor extracellular" evidence="4">
    <location>
        <begin position="181"/>
        <end position="396"/>
    </location>
</feature>
<accession>A0ABW9JEM8</accession>